<name>A0ABD1QCR1_9LAMI</name>
<evidence type="ECO:0000313" key="4">
    <source>
        <dbReference type="Proteomes" id="UP001604277"/>
    </source>
</evidence>
<evidence type="ECO:0000256" key="1">
    <source>
        <dbReference type="SAM" id="MobiDB-lite"/>
    </source>
</evidence>
<dbReference type="PANTHER" id="PTHR33492:SF12">
    <property type="entry name" value="HOMEODOMAIN-LIKE SUPERFAMILY PROTEIN-RELATED"/>
    <property type="match status" value="1"/>
</dbReference>
<sequence>MANPGVLRDYRKGNWTVQETMVLIQAKKMDDKRRMKKQGGISERGKPSELRWKWVENYCWGNGCLRSQNQCNDKWDNLMRDFKKVREYEKGVLERGEDEKSYWRIDKHERKDNNLPTNMLQQIYQGLVEVVEMKGTQMVVGGGSGTNTGGCMPSVMERLTDSDTSEHSDSPAKRRRRGGGSGGAAASDSNLQVGSAISESASIIAQAIQSSEGREERRHTELLSLHERRLQIEESKADIKREGINGLVDAVNKLSNSILDFASDKNQAPTK</sequence>
<evidence type="ECO:0000313" key="3">
    <source>
        <dbReference type="EMBL" id="KAL2473911.1"/>
    </source>
</evidence>
<dbReference type="AlphaFoldDB" id="A0ABD1QCR1"/>
<proteinExistence type="predicted"/>
<protein>
    <submittedName>
        <fullName evidence="3">Homeodomain-like superfamily protein</fullName>
    </submittedName>
</protein>
<organism evidence="3 4">
    <name type="scientific">Forsythia ovata</name>
    <dbReference type="NCBI Taxonomy" id="205694"/>
    <lineage>
        <taxon>Eukaryota</taxon>
        <taxon>Viridiplantae</taxon>
        <taxon>Streptophyta</taxon>
        <taxon>Embryophyta</taxon>
        <taxon>Tracheophyta</taxon>
        <taxon>Spermatophyta</taxon>
        <taxon>Magnoliopsida</taxon>
        <taxon>eudicotyledons</taxon>
        <taxon>Gunneridae</taxon>
        <taxon>Pentapetalae</taxon>
        <taxon>asterids</taxon>
        <taxon>lamiids</taxon>
        <taxon>Lamiales</taxon>
        <taxon>Oleaceae</taxon>
        <taxon>Forsythieae</taxon>
        <taxon>Forsythia</taxon>
    </lineage>
</organism>
<reference evidence="4" key="1">
    <citation type="submission" date="2024-07" db="EMBL/GenBank/DDBJ databases">
        <title>Two chromosome-level genome assemblies of Korean endemic species Abeliophyllum distichum and Forsythia ovata (Oleaceae).</title>
        <authorList>
            <person name="Jang H."/>
        </authorList>
    </citation>
    <scope>NUCLEOTIDE SEQUENCE [LARGE SCALE GENOMIC DNA]</scope>
</reference>
<gene>
    <name evidence="3" type="ORF">Fot_49647</name>
</gene>
<dbReference type="InterPro" id="IPR044822">
    <property type="entry name" value="Myb_DNA-bind_4"/>
</dbReference>
<dbReference type="PANTHER" id="PTHR33492">
    <property type="entry name" value="OSJNBA0043A12.37 PROTEIN-RELATED"/>
    <property type="match status" value="1"/>
</dbReference>
<comment type="caution">
    <text evidence="3">The sequence shown here is derived from an EMBL/GenBank/DDBJ whole genome shotgun (WGS) entry which is preliminary data.</text>
</comment>
<feature type="domain" description="Myb-like" evidence="2">
    <location>
        <begin position="7"/>
        <end position="79"/>
    </location>
</feature>
<evidence type="ECO:0000259" key="2">
    <source>
        <dbReference type="PROSITE" id="PS50090"/>
    </source>
</evidence>
<dbReference type="Gene3D" id="1.10.10.60">
    <property type="entry name" value="Homeodomain-like"/>
    <property type="match status" value="1"/>
</dbReference>
<keyword evidence="4" id="KW-1185">Reference proteome</keyword>
<dbReference type="Proteomes" id="UP001604277">
    <property type="component" value="Unassembled WGS sequence"/>
</dbReference>
<dbReference type="InterPro" id="IPR001005">
    <property type="entry name" value="SANT/Myb"/>
</dbReference>
<dbReference type="PROSITE" id="PS50090">
    <property type="entry name" value="MYB_LIKE"/>
    <property type="match status" value="1"/>
</dbReference>
<feature type="region of interest" description="Disordered" evidence="1">
    <location>
        <begin position="142"/>
        <end position="191"/>
    </location>
</feature>
<feature type="compositionally biased region" description="Basic and acidic residues" evidence="1">
    <location>
        <begin position="158"/>
        <end position="172"/>
    </location>
</feature>
<accession>A0ABD1QCR1</accession>
<dbReference type="Pfam" id="PF13837">
    <property type="entry name" value="Myb_DNA-bind_4"/>
    <property type="match status" value="1"/>
</dbReference>
<dbReference type="EMBL" id="JBFOLJ010000015">
    <property type="protein sequence ID" value="KAL2473911.1"/>
    <property type="molecule type" value="Genomic_DNA"/>
</dbReference>